<dbReference type="OrthoDB" id="512356at2759"/>
<accession>A0A6J1SZB4</accession>
<feature type="compositionally biased region" description="Gly residues" evidence="2">
    <location>
        <begin position="457"/>
        <end position="470"/>
    </location>
</feature>
<dbReference type="Proteomes" id="UP000504606">
    <property type="component" value="Unplaced"/>
</dbReference>
<name>A0A6J1SZB4_FRAOC</name>
<dbReference type="GO" id="GO:0072669">
    <property type="term" value="C:tRNA-splicing ligase complex"/>
    <property type="evidence" value="ECO:0007669"/>
    <property type="project" value="TreeGrafter"/>
</dbReference>
<organism evidence="3 4">
    <name type="scientific">Frankliniella occidentalis</name>
    <name type="common">Western flower thrips</name>
    <name type="synonym">Euthrips occidentalis</name>
    <dbReference type="NCBI Taxonomy" id="133901"/>
    <lineage>
        <taxon>Eukaryota</taxon>
        <taxon>Metazoa</taxon>
        <taxon>Ecdysozoa</taxon>
        <taxon>Arthropoda</taxon>
        <taxon>Hexapoda</taxon>
        <taxon>Insecta</taxon>
        <taxon>Pterygota</taxon>
        <taxon>Neoptera</taxon>
        <taxon>Paraneoptera</taxon>
        <taxon>Thysanoptera</taxon>
        <taxon>Terebrantia</taxon>
        <taxon>Thripoidea</taxon>
        <taxon>Thripidae</taxon>
        <taxon>Frankliniella</taxon>
    </lineage>
</organism>
<gene>
    <name evidence="4" type="primary">LOC113211861</name>
</gene>
<feature type="compositionally biased region" description="Gly residues" evidence="2">
    <location>
        <begin position="441"/>
        <end position="450"/>
    </location>
</feature>
<comment type="similarity">
    <text evidence="1">Belongs to the FAM98 family.</text>
</comment>
<evidence type="ECO:0000313" key="4">
    <source>
        <dbReference type="RefSeq" id="XP_026286167.2"/>
    </source>
</evidence>
<dbReference type="PANTHER" id="PTHR31353">
    <property type="entry name" value="FAM98"/>
    <property type="match status" value="1"/>
</dbReference>
<dbReference type="GeneID" id="113211861"/>
<evidence type="ECO:0000313" key="3">
    <source>
        <dbReference type="Proteomes" id="UP000504606"/>
    </source>
</evidence>
<reference evidence="4" key="1">
    <citation type="submission" date="2025-08" db="UniProtKB">
        <authorList>
            <consortium name="RefSeq"/>
        </authorList>
    </citation>
    <scope>IDENTIFICATION</scope>
    <source>
        <tissue evidence="4">Whole organism</tissue>
    </source>
</reference>
<feature type="region of interest" description="Disordered" evidence="2">
    <location>
        <begin position="295"/>
        <end position="488"/>
    </location>
</feature>
<dbReference type="AlphaFoldDB" id="A0A6J1SZB4"/>
<dbReference type="KEGG" id="foc:113211861"/>
<protein>
    <submittedName>
        <fullName evidence="4">Protein FAM98B isoform X1</fullName>
    </submittedName>
</protein>
<feature type="compositionally biased region" description="Gly residues" evidence="2">
    <location>
        <begin position="326"/>
        <end position="363"/>
    </location>
</feature>
<dbReference type="PANTHER" id="PTHR31353:SF1">
    <property type="entry name" value="PROTEIN FAM98B"/>
    <property type="match status" value="1"/>
</dbReference>
<keyword evidence="3" id="KW-1185">Reference proteome</keyword>
<dbReference type="InterPro" id="IPR018797">
    <property type="entry name" value="FAM98"/>
</dbReference>
<sequence>MENDVIDALQDVGYNGPILGEGGLDKALEGTTKSEEFRKAVVWLAAELKALCKLDEQVNDISTSEDSASFLLELSSFLKEIGCQYKFLTEGHISERLNGKRNALLLLHYLVTELQSARMIAVKKPSISSFMEIKLQETSTASELKNMLIALKFPKPPDNIQPAQLFVKVEQRLKEVISKAPADLLSQPLFQGVLTDKQWHQLSNIQRDLHDEYRMRREMLIKRLDVTVQSFQWSDRVKHKGEEIANAMAVKRRAMSSEPTVELSDLLAARVDLAIIEKTSSANVRKNTQTQLTKVIIGRVPDRGGRTTDQAPPPPEMPSWQKERSAGGGGGRGGGGRGGGGGGGGGGGRGGRGGHGGHGGGGGDRNRVQGGWNQGSNDRGQGGYNRDRDQGRDQGRANRDQAGGWNRGGQDREQGGGWNRGGQDREQGGGWNRGGQDREQGGGWNRGGQGQDRDRGYGGGRGGGGGGGYRDQGHHGGRGGGRRDNNYR</sequence>
<evidence type="ECO:0000256" key="2">
    <source>
        <dbReference type="SAM" id="MobiDB-lite"/>
    </source>
</evidence>
<proteinExistence type="inferred from homology"/>
<feature type="compositionally biased region" description="Basic and acidic residues" evidence="2">
    <location>
        <begin position="385"/>
        <end position="399"/>
    </location>
</feature>
<dbReference type="Pfam" id="PF10239">
    <property type="entry name" value="DUF2465"/>
    <property type="match status" value="1"/>
</dbReference>
<dbReference type="RefSeq" id="XP_026286167.2">
    <property type="nucleotide sequence ID" value="XM_026430382.2"/>
</dbReference>
<evidence type="ECO:0000256" key="1">
    <source>
        <dbReference type="ARBA" id="ARBA00007218"/>
    </source>
</evidence>